<feature type="region of interest" description="Disordered" evidence="5">
    <location>
        <begin position="1"/>
        <end position="32"/>
    </location>
</feature>
<evidence type="ECO:0000256" key="5">
    <source>
        <dbReference type="SAM" id="MobiDB-lite"/>
    </source>
</evidence>
<protein>
    <submittedName>
        <fullName evidence="7">DNA-binding transcriptional regulator, AcrR family</fullName>
    </submittedName>
</protein>
<dbReference type="PANTHER" id="PTHR30055:SF151">
    <property type="entry name" value="TRANSCRIPTIONAL REGULATORY PROTEIN"/>
    <property type="match status" value="1"/>
</dbReference>
<dbReference type="Gene3D" id="1.10.10.60">
    <property type="entry name" value="Homeodomain-like"/>
    <property type="match status" value="1"/>
</dbReference>
<evidence type="ECO:0000259" key="6">
    <source>
        <dbReference type="PROSITE" id="PS50977"/>
    </source>
</evidence>
<dbReference type="GO" id="GO:0003700">
    <property type="term" value="F:DNA-binding transcription factor activity"/>
    <property type="evidence" value="ECO:0007669"/>
    <property type="project" value="TreeGrafter"/>
</dbReference>
<dbReference type="Gene3D" id="1.10.357.10">
    <property type="entry name" value="Tetracycline Repressor, domain 2"/>
    <property type="match status" value="1"/>
</dbReference>
<dbReference type="InterPro" id="IPR004111">
    <property type="entry name" value="Repressor_TetR_C"/>
</dbReference>
<dbReference type="RefSeq" id="WP_245934140.1">
    <property type="nucleotide sequence ID" value="NZ_QGDN01000001.1"/>
</dbReference>
<dbReference type="GO" id="GO:0000976">
    <property type="term" value="F:transcription cis-regulatory region binding"/>
    <property type="evidence" value="ECO:0007669"/>
    <property type="project" value="TreeGrafter"/>
</dbReference>
<keyword evidence="2 4" id="KW-0238">DNA-binding</keyword>
<reference evidence="8" key="1">
    <citation type="submission" date="2016-10" db="EMBL/GenBank/DDBJ databases">
        <authorList>
            <person name="Varghese N."/>
            <person name="Submissions S."/>
        </authorList>
    </citation>
    <scope>NUCLEOTIDE SEQUENCE [LARGE SCALE GENOMIC DNA]</scope>
    <source>
        <strain evidence="8">DSM 22951</strain>
    </source>
</reference>
<dbReference type="AlphaFoldDB" id="A0A2Y8ZT81"/>
<name>A0A2Y8ZT81_9MICO</name>
<dbReference type="PROSITE" id="PS50977">
    <property type="entry name" value="HTH_TETR_2"/>
    <property type="match status" value="1"/>
</dbReference>
<evidence type="ECO:0000256" key="3">
    <source>
        <dbReference type="ARBA" id="ARBA00023163"/>
    </source>
</evidence>
<organism evidence="7 8">
    <name type="scientific">Branchiibius hedensis</name>
    <dbReference type="NCBI Taxonomy" id="672460"/>
    <lineage>
        <taxon>Bacteria</taxon>
        <taxon>Bacillati</taxon>
        <taxon>Actinomycetota</taxon>
        <taxon>Actinomycetes</taxon>
        <taxon>Micrococcales</taxon>
        <taxon>Dermacoccaceae</taxon>
        <taxon>Branchiibius</taxon>
    </lineage>
</organism>
<dbReference type="InterPro" id="IPR036271">
    <property type="entry name" value="Tet_transcr_reg_TetR-rel_C_sf"/>
</dbReference>
<evidence type="ECO:0000256" key="2">
    <source>
        <dbReference type="ARBA" id="ARBA00023125"/>
    </source>
</evidence>
<dbReference type="SUPFAM" id="SSF48498">
    <property type="entry name" value="Tetracyclin repressor-like, C-terminal domain"/>
    <property type="match status" value="1"/>
</dbReference>
<gene>
    <name evidence="7" type="ORF">SAMN04489750_2957</name>
</gene>
<evidence type="ECO:0000256" key="4">
    <source>
        <dbReference type="PROSITE-ProRule" id="PRU00335"/>
    </source>
</evidence>
<feature type="domain" description="HTH tetR-type" evidence="6">
    <location>
        <begin position="33"/>
        <end position="93"/>
    </location>
</feature>
<proteinExistence type="predicted"/>
<accession>A0A2Y8ZT81</accession>
<keyword evidence="8" id="KW-1185">Reference proteome</keyword>
<evidence type="ECO:0000256" key="1">
    <source>
        <dbReference type="ARBA" id="ARBA00023015"/>
    </source>
</evidence>
<feature type="DNA-binding region" description="H-T-H motif" evidence="4">
    <location>
        <begin position="56"/>
        <end position="75"/>
    </location>
</feature>
<sequence length="249" mass="26912">MFDPTATETLPCGGMGAVTSQPTRPAARRRRASHSLESVLTEAVAILDDGGGSALTFRALAARLGGGVGSIYWYVSSRDELLDRAADFAMADVVTAIEPVATDDPIDDIRTIAIATFDAIVDRPWLGAYLMRDTVVQTNSLQIYEKIGQNVMRLGLTPREAFHATSAVVGFVIGTAADMGQELPEAVLSGELDRDIYLARAAQQWRDLDPDQFPFIHYIVEEFAVHQDVEQFCAGLELILAGLKLQAAG</sequence>
<dbReference type="Pfam" id="PF00440">
    <property type="entry name" value="TetR_N"/>
    <property type="match status" value="1"/>
</dbReference>
<keyword evidence="3" id="KW-0804">Transcription</keyword>
<dbReference type="InterPro" id="IPR001647">
    <property type="entry name" value="HTH_TetR"/>
</dbReference>
<dbReference type="InterPro" id="IPR050109">
    <property type="entry name" value="HTH-type_TetR-like_transc_reg"/>
</dbReference>
<dbReference type="PANTHER" id="PTHR30055">
    <property type="entry name" value="HTH-TYPE TRANSCRIPTIONAL REGULATOR RUTR"/>
    <property type="match status" value="1"/>
</dbReference>
<evidence type="ECO:0000313" key="7">
    <source>
        <dbReference type="EMBL" id="SSA35590.1"/>
    </source>
</evidence>
<dbReference type="Proteomes" id="UP000250028">
    <property type="component" value="Unassembled WGS sequence"/>
</dbReference>
<dbReference type="Pfam" id="PF02909">
    <property type="entry name" value="TetR_C_1"/>
    <property type="match status" value="1"/>
</dbReference>
<keyword evidence="1" id="KW-0805">Transcription regulation</keyword>
<dbReference type="SUPFAM" id="SSF46689">
    <property type="entry name" value="Homeodomain-like"/>
    <property type="match status" value="1"/>
</dbReference>
<evidence type="ECO:0000313" key="8">
    <source>
        <dbReference type="Proteomes" id="UP000250028"/>
    </source>
</evidence>
<dbReference type="GO" id="GO:0045892">
    <property type="term" value="P:negative regulation of DNA-templated transcription"/>
    <property type="evidence" value="ECO:0007669"/>
    <property type="project" value="InterPro"/>
</dbReference>
<dbReference type="InterPro" id="IPR009057">
    <property type="entry name" value="Homeodomain-like_sf"/>
</dbReference>
<dbReference type="EMBL" id="UESZ01000001">
    <property type="protein sequence ID" value="SSA35590.1"/>
    <property type="molecule type" value="Genomic_DNA"/>
</dbReference>